<organism evidence="1 2">
    <name type="scientific">Linderina pennispora</name>
    <dbReference type="NCBI Taxonomy" id="61395"/>
    <lineage>
        <taxon>Eukaryota</taxon>
        <taxon>Fungi</taxon>
        <taxon>Fungi incertae sedis</taxon>
        <taxon>Zoopagomycota</taxon>
        <taxon>Kickxellomycotina</taxon>
        <taxon>Kickxellomycetes</taxon>
        <taxon>Kickxellales</taxon>
        <taxon>Kickxellaceae</taxon>
        <taxon>Linderina</taxon>
    </lineage>
</organism>
<name>A0A1Y1WC90_9FUNG</name>
<evidence type="ECO:0000313" key="1">
    <source>
        <dbReference type="EMBL" id="ORX71149.1"/>
    </source>
</evidence>
<sequence>MSNIPSMDNMISFNHKSMFLGRTITGGAFEKWINSGPCGGLLKGFLDALVEDHSKTWSFQSVRAWSSSSRAQRVYKDGFASAYTPPASSDSSGKPHTAFTHLVSGYSATKPSDIPHFCEAWGVLHFGLLGSHYGFGNTFARMEYTRLLLSVQTIALSVAASSGQVPGLPAVCSTLASAIVSGLAQAQYTTTLVANTAHVTLRGSSLDGPHRTLGPRAADLAPSVAGHSPLSWAIRFASNDHGSIAIPDSNTEGKLICAVAHLMETPCVLANTRDDLKQEGVSFIISSPFA</sequence>
<accession>A0A1Y1WC90</accession>
<evidence type="ECO:0000313" key="2">
    <source>
        <dbReference type="Proteomes" id="UP000193922"/>
    </source>
</evidence>
<gene>
    <name evidence="1" type="ORF">DL89DRAFT_266174</name>
</gene>
<comment type="caution">
    <text evidence="1">The sequence shown here is derived from an EMBL/GenBank/DDBJ whole genome shotgun (WGS) entry which is preliminary data.</text>
</comment>
<dbReference type="AlphaFoldDB" id="A0A1Y1WC90"/>
<dbReference type="GeneID" id="63803642"/>
<proteinExistence type="predicted"/>
<dbReference type="EMBL" id="MCFD01000004">
    <property type="protein sequence ID" value="ORX71149.1"/>
    <property type="molecule type" value="Genomic_DNA"/>
</dbReference>
<reference evidence="1 2" key="1">
    <citation type="submission" date="2016-07" db="EMBL/GenBank/DDBJ databases">
        <title>Pervasive Adenine N6-methylation of Active Genes in Fungi.</title>
        <authorList>
            <consortium name="DOE Joint Genome Institute"/>
            <person name="Mondo S.J."/>
            <person name="Dannebaum R.O."/>
            <person name="Kuo R.C."/>
            <person name="Labutti K."/>
            <person name="Haridas S."/>
            <person name="Kuo A."/>
            <person name="Salamov A."/>
            <person name="Ahrendt S.R."/>
            <person name="Lipzen A."/>
            <person name="Sullivan W."/>
            <person name="Andreopoulos W.B."/>
            <person name="Clum A."/>
            <person name="Lindquist E."/>
            <person name="Daum C."/>
            <person name="Ramamoorthy G.K."/>
            <person name="Gryganskyi A."/>
            <person name="Culley D."/>
            <person name="Magnuson J.K."/>
            <person name="James T.Y."/>
            <person name="O'Malley M.A."/>
            <person name="Stajich J.E."/>
            <person name="Spatafora J.W."/>
            <person name="Visel A."/>
            <person name="Grigoriev I.V."/>
        </authorList>
    </citation>
    <scope>NUCLEOTIDE SEQUENCE [LARGE SCALE GENOMIC DNA]</scope>
    <source>
        <strain evidence="1 2">ATCC 12442</strain>
    </source>
</reference>
<keyword evidence="2" id="KW-1185">Reference proteome</keyword>
<dbReference type="RefSeq" id="XP_040744664.1">
    <property type="nucleotide sequence ID" value="XM_040886994.1"/>
</dbReference>
<dbReference type="Proteomes" id="UP000193922">
    <property type="component" value="Unassembled WGS sequence"/>
</dbReference>
<protein>
    <submittedName>
        <fullName evidence="1">Uncharacterized protein</fullName>
    </submittedName>
</protein>